<organism evidence="1">
    <name type="scientific">Anguilla anguilla</name>
    <name type="common">European freshwater eel</name>
    <name type="synonym">Muraena anguilla</name>
    <dbReference type="NCBI Taxonomy" id="7936"/>
    <lineage>
        <taxon>Eukaryota</taxon>
        <taxon>Metazoa</taxon>
        <taxon>Chordata</taxon>
        <taxon>Craniata</taxon>
        <taxon>Vertebrata</taxon>
        <taxon>Euteleostomi</taxon>
        <taxon>Actinopterygii</taxon>
        <taxon>Neopterygii</taxon>
        <taxon>Teleostei</taxon>
        <taxon>Anguilliformes</taxon>
        <taxon>Anguillidae</taxon>
        <taxon>Anguilla</taxon>
    </lineage>
</organism>
<evidence type="ECO:0000313" key="1">
    <source>
        <dbReference type="EMBL" id="JAH91721.1"/>
    </source>
</evidence>
<name>A0A0E9WN17_ANGAN</name>
<reference evidence="1" key="2">
    <citation type="journal article" date="2015" name="Fish Shellfish Immunol.">
        <title>Early steps in the European eel (Anguilla anguilla)-Vibrio vulnificus interaction in the gills: Role of the RtxA13 toxin.</title>
        <authorList>
            <person name="Callol A."/>
            <person name="Pajuelo D."/>
            <person name="Ebbesson L."/>
            <person name="Teles M."/>
            <person name="MacKenzie S."/>
            <person name="Amaro C."/>
        </authorList>
    </citation>
    <scope>NUCLEOTIDE SEQUENCE</scope>
</reference>
<protein>
    <submittedName>
        <fullName evidence="1">Uncharacterized protein</fullName>
    </submittedName>
</protein>
<accession>A0A0E9WN17</accession>
<dbReference type="AlphaFoldDB" id="A0A0E9WN17"/>
<sequence length="41" mass="4765">MTATRPIRHTSLDMKLNHQKMKKNPGLIAVISINWHHPMNC</sequence>
<proteinExistence type="predicted"/>
<reference evidence="1" key="1">
    <citation type="submission" date="2014-11" db="EMBL/GenBank/DDBJ databases">
        <authorList>
            <person name="Amaro Gonzalez C."/>
        </authorList>
    </citation>
    <scope>NUCLEOTIDE SEQUENCE</scope>
</reference>
<dbReference type="EMBL" id="GBXM01016856">
    <property type="protein sequence ID" value="JAH91721.1"/>
    <property type="molecule type" value="Transcribed_RNA"/>
</dbReference>